<evidence type="ECO:0000313" key="4">
    <source>
        <dbReference type="Proteomes" id="UP000618051"/>
    </source>
</evidence>
<feature type="region of interest" description="Disordered" evidence="1">
    <location>
        <begin position="795"/>
        <end position="819"/>
    </location>
</feature>
<evidence type="ECO:0000313" key="3">
    <source>
        <dbReference type="EMBL" id="KAI1240519.1"/>
    </source>
</evidence>
<reference evidence="3" key="3">
    <citation type="submission" date="2022-01" db="EMBL/GenBank/DDBJ databases">
        <authorList>
            <person name="Rubenstein D.R."/>
        </authorList>
    </citation>
    <scope>NUCLEOTIDE SEQUENCE</scope>
    <source>
        <strain evidence="3">SS15</strain>
        <tissue evidence="3">Liver</tissue>
    </source>
</reference>
<feature type="region of interest" description="Disordered" evidence="1">
    <location>
        <begin position="712"/>
        <end position="738"/>
    </location>
</feature>
<feature type="region of interest" description="Disordered" evidence="1">
    <location>
        <begin position="1611"/>
        <end position="1642"/>
    </location>
</feature>
<evidence type="ECO:0000313" key="2">
    <source>
        <dbReference type="EMBL" id="KAG0120166.1"/>
    </source>
</evidence>
<feature type="compositionally biased region" description="Polar residues" evidence="1">
    <location>
        <begin position="809"/>
        <end position="819"/>
    </location>
</feature>
<reference evidence="3 4" key="2">
    <citation type="journal article" date="2021" name="J. Hered.">
        <title>Feather Gene Expression Elucidates the Developmental Basis of Plumage Iridescence in African Starlings.</title>
        <authorList>
            <person name="Rubenstein D.R."/>
            <person name="Corvelo A."/>
            <person name="MacManes M.D."/>
            <person name="Maia R."/>
            <person name="Narzisi G."/>
            <person name="Rousaki A."/>
            <person name="Vandenabeele P."/>
            <person name="Shawkey M.D."/>
            <person name="Solomon J."/>
        </authorList>
    </citation>
    <scope>NUCLEOTIDE SEQUENCE [LARGE SCALE GENOMIC DNA]</scope>
    <source>
        <strain evidence="3">SS15</strain>
    </source>
</reference>
<evidence type="ECO:0000256" key="1">
    <source>
        <dbReference type="SAM" id="MobiDB-lite"/>
    </source>
</evidence>
<gene>
    <name evidence="3" type="ORF">IHE44_0008943</name>
    <name evidence="2" type="ORF">IHE44_012913</name>
</gene>
<comment type="caution">
    <text evidence="2">The sequence shown here is derived from an EMBL/GenBank/DDBJ whole genome shotgun (WGS) entry which is preliminary data.</text>
</comment>
<proteinExistence type="predicted"/>
<accession>A0A835TV80</accession>
<dbReference type="EMBL" id="JADDUC010000067">
    <property type="protein sequence ID" value="KAG0120166.1"/>
    <property type="molecule type" value="Genomic_DNA"/>
</dbReference>
<organism evidence="2">
    <name type="scientific">Lamprotornis superbus</name>
    <dbReference type="NCBI Taxonomy" id="245042"/>
    <lineage>
        <taxon>Eukaryota</taxon>
        <taxon>Metazoa</taxon>
        <taxon>Chordata</taxon>
        <taxon>Craniata</taxon>
        <taxon>Vertebrata</taxon>
        <taxon>Euteleostomi</taxon>
        <taxon>Archelosauria</taxon>
        <taxon>Archosauria</taxon>
        <taxon>Dinosauria</taxon>
        <taxon>Saurischia</taxon>
        <taxon>Theropoda</taxon>
        <taxon>Coelurosauria</taxon>
        <taxon>Aves</taxon>
        <taxon>Neognathae</taxon>
        <taxon>Neoaves</taxon>
        <taxon>Telluraves</taxon>
        <taxon>Australaves</taxon>
        <taxon>Passeriformes</taxon>
        <taxon>Sturnidae</taxon>
        <taxon>Lamprotornis</taxon>
    </lineage>
</organism>
<dbReference type="OrthoDB" id="10692384at2759"/>
<dbReference type="EMBL" id="JADDUC020000003">
    <property type="protein sequence ID" value="KAI1240519.1"/>
    <property type="molecule type" value="Genomic_DNA"/>
</dbReference>
<protein>
    <submittedName>
        <fullName evidence="2">Uncharacterized protein</fullName>
    </submittedName>
</protein>
<feature type="region of interest" description="Disordered" evidence="1">
    <location>
        <begin position="1497"/>
        <end position="1520"/>
    </location>
</feature>
<sequence length="1660" mass="184176">MYARQIVLFIRDEPLFPNIGVCGFQRLVMALIKPFCILAVSSYVEFHPHRGVWSFAVSAFPNRSCSCAKALSENGTQRATTQQTIKLSKPLCLLRSSACNLLIPTPGIFRQSIALLQLHRSRAAFCSGSSKSPPEFLTVAHVLCMQDVYRAGFFFLLAETEGDIVRDSLLQNNDVDSFAQKYLSFEEEMEKGMMVLLKIQHAGSNTSAQVHSGKKRRVHLHITAVKVLRTRPSVRKAETELHVHLLFSSSEFISCFDADQLRLLVNKYLAPARRRHLPYEHQWRKGKEICVQETANRVIKTKEDEKARACMPEQIKSYWLKDPALPNRATHGPENVKDSKKKASQIVSLSPKETAELTVSSFRWQLLAMTAQLLCTEHGDHKRSTFDFTSIYLSVEKLEISGRGHSPHLYVDICELLIKPSCCSKVQQGHLEMDKAICIRESTILVEPDLRSAPDFFRKLSWLSLHPSCPSSFVPSLQPQQLHQYRAEEEWPMPSAHTATPALLTALLRLRVQGQSSTEPFSSTLQHRPQGIKRNYIFPTEHKQAAKPIIAQEHLTEESWAQLTAHTKKHTHIQIPGQLFLLLEQLLVPLQHSNPWLYSAPTPTYAHIPALVLLTGTFPAALCSTGFAVPQGIPQSGSHGQAKHRALSKGTSTISQVYLISNLLAQPFSLIQGKARHQLCGQHVLAAQLIYYSWDIKEGVVFQQLPRDGGRRGKHLGALRADRPISNTSQSPSPPHTLAEAAGICFPQQLQASSLLTTSIKCSGNKPESQTAQERAGLQKKDLLRLSVPQLQLRSSLSELRSTGGPREAQSTSKEMQAQATQLLLSEGTSTPLLYAAEFCPLPAPTPQPKLSIPVIGMAVQGHTPKISTQTLGKSRLQAIPASKWQQALPVLKLENQSTSWARHSWGCSNLCRALPSHQREQSQILTAPSLILEHLHSPTNIYCFKHRDKCRLLWWMCAYIWPENTQVHFPPHKVGTGADMCPAKAAADLQQNRETEHGSPSWPCTLCPHLLALLPSAENLILGKLSILKENIAHAQDSHQVVDITADALGDSGLNAHTPGSPSVSFPAVGQVVRPQPSPGKGSSSCSHLVCQEGKEPARLRRMCADARGLSFCCCYLGLTSETLRNIPHHHLLYWHEVSTLTYTLKNPLQVGIDEGIICQGKAHSSQCRHCILHHTKKHSPAFRQVRLSCPRHTPEKALELILSSFGVVTDCIDPRAERSASVTHQPTFWLAAVQHPSLGEATACLMETQDTEGNPGEPSQHSKGGKEWRRKIMQGCDINTQHCLQIPKEAIAAFDSTDNTTLWNQQECLRRAPIPSLEAEEEQALQEQPVPDTRVKSISKYLTLLPEHRNIRRQQASYKNPEHFCSSEPAFHSSPLCTQSRPRAAVTRLGHAAGTTQCCPKNLKLIPPMVDEFNCRADFQAWLAEPTYQRHWKARSTGAPPGSVLLGKKANWKDPDKDQQVTASKNVLLCKLSGILGRGEEILILVCGPFGRSNPELPSRAMPGTERAGRHPPTSSAETADQLLLIESQAGGSAKHLTDLTDTLQPMQAAGLLTDLPCRSDSTELSTGRTQMCQVQAALLPFIPPLSFIYFVDSSKMALPSISINPCPKSRMYRKKRNKNTRSTQDSHPALESKTQESRTGPEFTIFSTLQSLEHILL</sequence>
<feature type="compositionally biased region" description="Basic residues" evidence="1">
    <location>
        <begin position="1613"/>
        <end position="1622"/>
    </location>
</feature>
<name>A0A835TV80_9PASS</name>
<dbReference type="Proteomes" id="UP000618051">
    <property type="component" value="Unassembled WGS sequence"/>
</dbReference>
<keyword evidence="4" id="KW-1185">Reference proteome</keyword>
<reference evidence="2" key="1">
    <citation type="submission" date="2020-10" db="EMBL/GenBank/DDBJ databases">
        <title>Feather gene expression reveals the developmental basis of iridescence in African starlings.</title>
        <authorList>
            <person name="Rubenstein D.R."/>
        </authorList>
    </citation>
    <scope>NUCLEOTIDE SEQUENCE</scope>
    <source>
        <strain evidence="2">SS15</strain>
        <tissue evidence="2">Liver</tissue>
    </source>
</reference>